<protein>
    <submittedName>
        <fullName evidence="2">Carboxymethylenebutenolidase</fullName>
        <ecNumber evidence="2">3.1.1.45</ecNumber>
    </submittedName>
</protein>
<dbReference type="PANTHER" id="PTHR46623:SF6">
    <property type="entry name" value="ALPHA_BETA-HYDROLASES SUPERFAMILY PROTEIN"/>
    <property type="match status" value="1"/>
</dbReference>
<dbReference type="OrthoDB" id="62567at2"/>
<keyword evidence="2" id="KW-0378">Hydrolase</keyword>
<organism evidence="2 3">
    <name type="scientific">Pigmentiphaga humi</name>
    <dbReference type="NCBI Taxonomy" id="2478468"/>
    <lineage>
        <taxon>Bacteria</taxon>
        <taxon>Pseudomonadati</taxon>
        <taxon>Pseudomonadota</taxon>
        <taxon>Betaproteobacteria</taxon>
        <taxon>Burkholderiales</taxon>
        <taxon>Alcaligenaceae</taxon>
        <taxon>Pigmentiphaga</taxon>
    </lineage>
</organism>
<dbReference type="EMBL" id="UWPJ01000005">
    <property type="protein sequence ID" value="VCU68115.1"/>
    <property type="molecule type" value="Genomic_DNA"/>
</dbReference>
<evidence type="ECO:0000313" key="2">
    <source>
        <dbReference type="EMBL" id="VCU68115.1"/>
    </source>
</evidence>
<dbReference type="Pfam" id="PF01738">
    <property type="entry name" value="DLH"/>
    <property type="match status" value="1"/>
</dbReference>
<dbReference type="RefSeq" id="WP_124077354.1">
    <property type="nucleotide sequence ID" value="NZ_UWPJ01000005.1"/>
</dbReference>
<dbReference type="Gene3D" id="3.40.50.1820">
    <property type="entry name" value="alpha/beta hydrolase"/>
    <property type="match status" value="1"/>
</dbReference>
<dbReference type="InterPro" id="IPR029058">
    <property type="entry name" value="AB_hydrolase_fold"/>
</dbReference>
<evidence type="ECO:0000259" key="1">
    <source>
        <dbReference type="Pfam" id="PF01738"/>
    </source>
</evidence>
<dbReference type="Proteomes" id="UP000277294">
    <property type="component" value="Unassembled WGS sequence"/>
</dbReference>
<gene>
    <name evidence="2" type="primary">clcD_1</name>
    <name evidence="2" type="ORF">PIGHUM_00165</name>
</gene>
<accession>A0A3P4AZ60</accession>
<proteinExistence type="predicted"/>
<dbReference type="InterPro" id="IPR051049">
    <property type="entry name" value="Dienelactone_hydrolase-like"/>
</dbReference>
<dbReference type="InterPro" id="IPR002925">
    <property type="entry name" value="Dienelactn_hydro"/>
</dbReference>
<dbReference type="PANTHER" id="PTHR46623">
    <property type="entry name" value="CARBOXYMETHYLENEBUTENOLIDASE-RELATED"/>
    <property type="match status" value="1"/>
</dbReference>
<evidence type="ECO:0000313" key="3">
    <source>
        <dbReference type="Proteomes" id="UP000277294"/>
    </source>
</evidence>
<feature type="domain" description="Dienelactone hydrolase" evidence="1">
    <location>
        <begin position="16"/>
        <end position="221"/>
    </location>
</feature>
<dbReference type="AlphaFoldDB" id="A0A3P4AZ60"/>
<keyword evidence="3" id="KW-1185">Reference proteome</keyword>
<dbReference type="EC" id="3.1.1.45" evidence="2"/>
<dbReference type="SUPFAM" id="SSF53474">
    <property type="entry name" value="alpha/beta-Hydrolases"/>
    <property type="match status" value="1"/>
</dbReference>
<reference evidence="2 3" key="1">
    <citation type="submission" date="2018-10" db="EMBL/GenBank/DDBJ databases">
        <authorList>
            <person name="Criscuolo A."/>
        </authorList>
    </citation>
    <scope>NUCLEOTIDE SEQUENCE [LARGE SCALE GENOMIC DNA]</scope>
    <source>
        <strain evidence="2">DnA1</strain>
    </source>
</reference>
<name>A0A3P4AZ60_9BURK</name>
<dbReference type="GO" id="GO:0008806">
    <property type="term" value="F:carboxymethylenebutenolidase activity"/>
    <property type="evidence" value="ECO:0007669"/>
    <property type="project" value="UniProtKB-EC"/>
</dbReference>
<sequence length="223" mass="24242">MSGERMRLTAADGFEFDGYVARPQGKSRAGVVILPEIFGVNSHMRSVADRYAEWGYLAIAPSVFDRVEPGLDLGYGDDDVRKGQALMKLIDWDGAVLDIEAAGRAVAEAGKVGIVGFCWGGTAAWVTAARGKGFACAVSYYGNAIPTVLEPTPRIPMMLHWGERDHLVSKEKMLEPARVAPATIVHFYATGHGFNCDQRDLYHAESAALAQQRTLAFLDEHLA</sequence>